<evidence type="ECO:0000313" key="2">
    <source>
        <dbReference type="Proteomes" id="UP000663828"/>
    </source>
</evidence>
<comment type="caution">
    <text evidence="1">The sequence shown here is derived from an EMBL/GenBank/DDBJ whole genome shotgun (WGS) entry which is preliminary data.</text>
</comment>
<accession>A0A816HJB0</accession>
<feature type="non-terminal residue" evidence="1">
    <location>
        <position position="1"/>
    </location>
</feature>
<protein>
    <submittedName>
        <fullName evidence="1">Uncharacterized protein</fullName>
    </submittedName>
</protein>
<dbReference type="AlphaFoldDB" id="A0A816HJB0"/>
<gene>
    <name evidence="1" type="ORF">XAT740_LOCUS63140</name>
</gene>
<dbReference type="EMBL" id="CAJNOR010018909">
    <property type="protein sequence ID" value="CAF1689077.1"/>
    <property type="molecule type" value="Genomic_DNA"/>
</dbReference>
<keyword evidence="2" id="KW-1185">Reference proteome</keyword>
<name>A0A816HJB0_ADIRI</name>
<sequence>PFPYICDGYRHIFGDDETDETDCHLWPCNNPYTRCNQHFLCLNGIDEINCSRSLCAPNEIRCDVDSNSFYCLPVSNLADDYTQFDPYRQYRLIHLINETIGDLENYLFWNQTRCITVGYSDQDRLISLVGNNDDPCVIPRYPTSLNLYETIVSRNKTKLCASGLSLMGGFYKQSPHLQSSRLGYFPSVIPQASYRSTEIQSSQPTLFDLRSDDFIN</sequence>
<reference evidence="1" key="1">
    <citation type="submission" date="2021-02" db="EMBL/GenBank/DDBJ databases">
        <authorList>
            <person name="Nowell W R."/>
        </authorList>
    </citation>
    <scope>NUCLEOTIDE SEQUENCE</scope>
</reference>
<evidence type="ECO:0000313" key="1">
    <source>
        <dbReference type="EMBL" id="CAF1689077.1"/>
    </source>
</evidence>
<organism evidence="1 2">
    <name type="scientific">Adineta ricciae</name>
    <name type="common">Rotifer</name>
    <dbReference type="NCBI Taxonomy" id="249248"/>
    <lineage>
        <taxon>Eukaryota</taxon>
        <taxon>Metazoa</taxon>
        <taxon>Spiralia</taxon>
        <taxon>Gnathifera</taxon>
        <taxon>Rotifera</taxon>
        <taxon>Eurotatoria</taxon>
        <taxon>Bdelloidea</taxon>
        <taxon>Adinetida</taxon>
        <taxon>Adinetidae</taxon>
        <taxon>Adineta</taxon>
    </lineage>
</organism>
<proteinExistence type="predicted"/>
<dbReference type="Proteomes" id="UP000663828">
    <property type="component" value="Unassembled WGS sequence"/>
</dbReference>